<dbReference type="Pfam" id="PF00535">
    <property type="entry name" value="Glycos_transf_2"/>
    <property type="match status" value="1"/>
</dbReference>
<dbReference type="PANTHER" id="PTHR22916:SF64">
    <property type="entry name" value="TRANSFERASE, PUTATIVE-RELATED"/>
    <property type="match status" value="1"/>
</dbReference>
<feature type="domain" description="Glycosyltransferase 2-like" evidence="2">
    <location>
        <begin position="6"/>
        <end position="134"/>
    </location>
</feature>
<protein>
    <submittedName>
        <fullName evidence="3">Glycosyltransferase</fullName>
    </submittedName>
</protein>
<reference evidence="3 4" key="1">
    <citation type="submission" date="2019-08" db="EMBL/GenBank/DDBJ databases">
        <title>Genome sequence of Gillisia hiemivivida IC154 (type strain).</title>
        <authorList>
            <person name="Bowman J.P."/>
        </authorList>
    </citation>
    <scope>NUCLEOTIDE SEQUENCE [LARGE SCALE GENOMIC DNA]</scope>
    <source>
        <strain evidence="3 4">IC154</strain>
    </source>
</reference>
<dbReference type="PANTHER" id="PTHR22916">
    <property type="entry name" value="GLYCOSYLTRANSFERASE"/>
    <property type="match status" value="1"/>
</dbReference>
<evidence type="ECO:0000259" key="2">
    <source>
        <dbReference type="Pfam" id="PF00535"/>
    </source>
</evidence>
<keyword evidence="1" id="KW-1133">Transmembrane helix</keyword>
<proteinExistence type="predicted"/>
<dbReference type="AlphaFoldDB" id="A0A5C6ZWA4"/>
<evidence type="ECO:0000313" key="3">
    <source>
        <dbReference type="EMBL" id="TXD94567.1"/>
    </source>
</evidence>
<evidence type="ECO:0000313" key="4">
    <source>
        <dbReference type="Proteomes" id="UP000321367"/>
    </source>
</evidence>
<evidence type="ECO:0000256" key="1">
    <source>
        <dbReference type="SAM" id="Phobius"/>
    </source>
</evidence>
<feature type="transmembrane region" description="Helical" evidence="1">
    <location>
        <begin position="289"/>
        <end position="314"/>
    </location>
</feature>
<sequence length="336" mass="38386">MQLEYSFIIPVFNRPDEIRELLESMKELDFDGSFEIVIVEDGSSISSEEVLEDFKDKLNISYYYKENTGPGDSRNYGMKLAKGNYFLILDSDVILPKNYLQEVDSFLSTNYYDCFGGPDAAHESFTDLQKAINYSMTSLLTTGGIRGSKQAVNKFQPRSFNMGLSKKAFLESGGFGLIHPGEDPDLALRLLKEGFKTILIPKAVVFHKRRIDWNKFYTQVNKFGMVRPILNSWHPQSAKITFWFPTLFISGFVFAVILWLLGFSFLIWLYLLYFLIIGIDAGIKNKSGYIGIAAIIATFIQFLGYGVGFLNSIWKLKFLKMQPQEAFPTLFFTNEN</sequence>
<gene>
    <name evidence="3" type="ORF">ES724_06040</name>
</gene>
<dbReference type="Proteomes" id="UP000321367">
    <property type="component" value="Unassembled WGS sequence"/>
</dbReference>
<organism evidence="3 4">
    <name type="scientific">Gillisia hiemivivida</name>
    <dbReference type="NCBI Taxonomy" id="291190"/>
    <lineage>
        <taxon>Bacteria</taxon>
        <taxon>Pseudomonadati</taxon>
        <taxon>Bacteroidota</taxon>
        <taxon>Flavobacteriia</taxon>
        <taxon>Flavobacteriales</taxon>
        <taxon>Flavobacteriaceae</taxon>
        <taxon>Gillisia</taxon>
    </lineage>
</organism>
<keyword evidence="1" id="KW-0812">Transmembrane</keyword>
<keyword evidence="1" id="KW-0472">Membrane</keyword>
<dbReference type="InterPro" id="IPR001173">
    <property type="entry name" value="Glyco_trans_2-like"/>
</dbReference>
<accession>A0A5C6ZWA4</accession>
<dbReference type="RefSeq" id="WP_146930945.1">
    <property type="nucleotide sequence ID" value="NZ_CBCSHZ010000004.1"/>
</dbReference>
<keyword evidence="3" id="KW-0808">Transferase</keyword>
<dbReference type="Gene3D" id="3.90.550.10">
    <property type="entry name" value="Spore Coat Polysaccharide Biosynthesis Protein SpsA, Chain A"/>
    <property type="match status" value="1"/>
</dbReference>
<comment type="caution">
    <text evidence="3">The sequence shown here is derived from an EMBL/GenBank/DDBJ whole genome shotgun (WGS) entry which is preliminary data.</text>
</comment>
<dbReference type="GO" id="GO:0016758">
    <property type="term" value="F:hexosyltransferase activity"/>
    <property type="evidence" value="ECO:0007669"/>
    <property type="project" value="UniProtKB-ARBA"/>
</dbReference>
<dbReference type="OrthoDB" id="9813550at2"/>
<dbReference type="SUPFAM" id="SSF53448">
    <property type="entry name" value="Nucleotide-diphospho-sugar transferases"/>
    <property type="match status" value="1"/>
</dbReference>
<name>A0A5C6ZWA4_9FLAO</name>
<dbReference type="EMBL" id="VORY01000004">
    <property type="protein sequence ID" value="TXD94567.1"/>
    <property type="molecule type" value="Genomic_DNA"/>
</dbReference>
<dbReference type="InterPro" id="IPR029044">
    <property type="entry name" value="Nucleotide-diphossugar_trans"/>
</dbReference>
<keyword evidence="4" id="KW-1185">Reference proteome</keyword>